<sequence>MADYTNSYINLKQNNLCSISESSTSSRQLCSPRTIEDILRQKYTQNPCISKENSFTMSISTPAAHLEHVLANSRFAKRSTESATSANSATPRFMPKQAQVSIKDLEKRLKDSNQGRSVTQKIIPKEQTNIERPGVTRASLDLIQKLRQEVRNRSNFLEPEEPPDLLEMNVLERNAYWLQAKKQKIEEQRRANKDKELDGCTFKPVISTNRLRTPISRRSKSPNTSYSVQYEKKRNYRSNSVGKLSSRSTPKLMNREDMYVSPYMPAQMSPSNQLYGYKPGFLNNFLARAQPGMDCRYLK</sequence>
<comment type="caution">
    <text evidence="1">The sequence shown here is derived from an EMBL/GenBank/DDBJ whole genome shotgun (WGS) entry which is preliminary data.</text>
</comment>
<dbReference type="Proteomes" id="UP000187209">
    <property type="component" value="Unassembled WGS sequence"/>
</dbReference>
<name>A0A1R2C2M1_9CILI</name>
<evidence type="ECO:0000313" key="1">
    <source>
        <dbReference type="EMBL" id="OMJ83246.1"/>
    </source>
</evidence>
<dbReference type="AlphaFoldDB" id="A0A1R2C2M1"/>
<proteinExistence type="predicted"/>
<reference evidence="1 2" key="1">
    <citation type="submission" date="2016-11" db="EMBL/GenBank/DDBJ databases">
        <title>The macronuclear genome of Stentor coeruleus: a giant cell with tiny introns.</title>
        <authorList>
            <person name="Slabodnick M."/>
            <person name="Ruby J.G."/>
            <person name="Reiff S.B."/>
            <person name="Swart E.C."/>
            <person name="Gosai S."/>
            <person name="Prabakaran S."/>
            <person name="Witkowska E."/>
            <person name="Larue G.E."/>
            <person name="Fisher S."/>
            <person name="Freeman R.M."/>
            <person name="Gunawardena J."/>
            <person name="Chu W."/>
            <person name="Stover N.A."/>
            <person name="Gregory B.D."/>
            <person name="Nowacki M."/>
            <person name="Derisi J."/>
            <person name="Roy S.W."/>
            <person name="Marshall W.F."/>
            <person name="Sood P."/>
        </authorList>
    </citation>
    <scope>NUCLEOTIDE SEQUENCE [LARGE SCALE GENOMIC DNA]</scope>
    <source>
        <strain evidence="1">WM001</strain>
    </source>
</reference>
<evidence type="ECO:0000313" key="2">
    <source>
        <dbReference type="Proteomes" id="UP000187209"/>
    </source>
</evidence>
<accession>A0A1R2C2M1</accession>
<gene>
    <name evidence="1" type="ORF">SteCoe_15901</name>
</gene>
<keyword evidence="2" id="KW-1185">Reference proteome</keyword>
<organism evidence="1 2">
    <name type="scientific">Stentor coeruleus</name>
    <dbReference type="NCBI Taxonomy" id="5963"/>
    <lineage>
        <taxon>Eukaryota</taxon>
        <taxon>Sar</taxon>
        <taxon>Alveolata</taxon>
        <taxon>Ciliophora</taxon>
        <taxon>Postciliodesmatophora</taxon>
        <taxon>Heterotrichea</taxon>
        <taxon>Heterotrichida</taxon>
        <taxon>Stentoridae</taxon>
        <taxon>Stentor</taxon>
    </lineage>
</organism>
<dbReference type="EMBL" id="MPUH01000311">
    <property type="protein sequence ID" value="OMJ83246.1"/>
    <property type="molecule type" value="Genomic_DNA"/>
</dbReference>
<protein>
    <submittedName>
        <fullName evidence="1">Uncharacterized protein</fullName>
    </submittedName>
</protein>